<keyword evidence="1" id="KW-0472">Membrane</keyword>
<accession>A0A943I4K7</accession>
<comment type="caution">
    <text evidence="2">The sequence shown here is derived from an EMBL/GenBank/DDBJ whole genome shotgun (WGS) entry which is preliminary data.</text>
</comment>
<reference evidence="2" key="1">
    <citation type="submission" date="2021-02" db="EMBL/GenBank/DDBJ databases">
        <title>Infant gut strain persistence is associated with maternal origin, phylogeny, and functional potential including surface adhesion and iron acquisition.</title>
        <authorList>
            <person name="Lou Y.C."/>
        </authorList>
    </citation>
    <scope>NUCLEOTIDE SEQUENCE</scope>
    <source>
        <strain evidence="2">L3_106_000M1_dasL3_106_000M1_concoct_15</strain>
    </source>
</reference>
<sequence length="780" mass="88198">MLYSQNVKNMIAGISQQPPLLRLPEQLEEQINGFSSESSGLLKRFPTVYVKTLMEHIDHDKKPLVHFANRDASERYIMYFFGDTIRIFDLEGNEKKVTIKDDPSYLKTSQPRKDLCIITVADYTFIGNKTIKTKLTGKKSPNYFATQGSLVHIKSGQYGRTYKVFVDGKEKASHTTPDGSQSAHTAQIDTNFITGKLAEQLHKNGYTVDQGNSWLRIRNTTNVTTQDGFNNLGLLAVNGSVQKFSLLPVDGPSDYCVKVRNTTSDDATSGAYFCKYNAKTKVWEECPCPNIPIELDPSTMPHTLVRNGDGSFTFQRVVWKERECGDEDSNPEPSFVGKPINDIFFYRNRLGFLSQENVILSESAEYFNFWMATANDILDTDCIDISTTTTRINILNYAVPFNETLYIFSDSTQFRLAADTALSPKNVALVDVTNFDSSPDCRPVVSGKNLYFPVERAEYTSIREYYNVESISDVKNAQDITSHVPSFIPNGVYKVIPQNNENILLFLTEGDQNCLYVYKYLFIDEQRLQASWSKWDMHGRVLGAFFIGSALYIVVNRGGKHILEKMDFTYSTLDFEGHEPYRVYLDTKTYSNKGSYNEKTHKTTFNLLELWSLKDTKDIEAVGLVTPDGGYTEILKEDFEDNMVSILGDYSGQDVVVGIPYEFRATLSPLYMRQASNDGGVKALTNGRLQVRDIRINYADTGGFKVYVKTHGHTYTYTMTSKILGHSVLGEIAFKSGTFRVPVQSLNTSYKLWISSTLPLPLSLIGYLWYGNFIARTRGV</sequence>
<organism evidence="2 3">
    <name type="scientific">Acidaminococcus intestini</name>
    <dbReference type="NCBI Taxonomy" id="187327"/>
    <lineage>
        <taxon>Bacteria</taxon>
        <taxon>Bacillati</taxon>
        <taxon>Bacillota</taxon>
        <taxon>Negativicutes</taxon>
        <taxon>Acidaminococcales</taxon>
        <taxon>Acidaminococcaceae</taxon>
        <taxon>Acidaminococcus</taxon>
    </lineage>
</organism>
<proteinExistence type="predicted"/>
<keyword evidence="1" id="KW-0812">Transmembrane</keyword>
<gene>
    <name evidence="2" type="ORF">KHX13_04880</name>
</gene>
<evidence type="ECO:0000313" key="2">
    <source>
        <dbReference type="EMBL" id="MBS5519651.1"/>
    </source>
</evidence>
<dbReference type="AlphaFoldDB" id="A0A943I4K7"/>
<protein>
    <submittedName>
        <fullName evidence="2">Uncharacterized protein</fullName>
    </submittedName>
</protein>
<feature type="transmembrane region" description="Helical" evidence="1">
    <location>
        <begin position="750"/>
        <end position="770"/>
    </location>
</feature>
<evidence type="ECO:0000256" key="1">
    <source>
        <dbReference type="SAM" id="Phobius"/>
    </source>
</evidence>
<dbReference type="Proteomes" id="UP000754226">
    <property type="component" value="Unassembled WGS sequence"/>
</dbReference>
<keyword evidence="1" id="KW-1133">Transmembrane helix</keyword>
<dbReference type="InterPro" id="IPR058003">
    <property type="entry name" value="Phage_gp12"/>
</dbReference>
<dbReference type="EMBL" id="JAGZCZ010000005">
    <property type="protein sequence ID" value="MBS5519651.1"/>
    <property type="molecule type" value="Genomic_DNA"/>
</dbReference>
<name>A0A943I4K7_9FIRM</name>
<evidence type="ECO:0000313" key="3">
    <source>
        <dbReference type="Proteomes" id="UP000754226"/>
    </source>
</evidence>
<dbReference type="Pfam" id="PF25675">
    <property type="entry name" value="Phage_nozzle"/>
    <property type="match status" value="1"/>
</dbReference>